<proteinExistence type="predicted"/>
<name>A0AAX3JN49_9SPIR</name>
<dbReference type="Gene3D" id="3.90.950.10">
    <property type="match status" value="1"/>
</dbReference>
<evidence type="ECO:0000256" key="1">
    <source>
        <dbReference type="ARBA" id="ARBA00022801"/>
    </source>
</evidence>
<gene>
    <name evidence="3" type="ORF">O5404_03685</name>
</gene>
<sequence length="70" mass="8302">MEYSHKFIEVETSFYVLIPKKEEIVKACEVLFIKFRKLMPDIVYHYVVFGYWQDKAGGVNLANGVEDYFD</sequence>
<evidence type="ECO:0000313" key="4">
    <source>
        <dbReference type="Proteomes" id="UP001164513"/>
    </source>
</evidence>
<keyword evidence="1" id="KW-0378">Hydrolase</keyword>
<dbReference type="EMBL" id="CP114720">
    <property type="protein sequence ID" value="WAZ72094.1"/>
    <property type="molecule type" value="Genomic_DNA"/>
</dbReference>
<evidence type="ECO:0000313" key="3">
    <source>
        <dbReference type="EMBL" id="WAZ72094.1"/>
    </source>
</evidence>
<dbReference type="SUPFAM" id="SSF52972">
    <property type="entry name" value="ITPase-like"/>
    <property type="match status" value="1"/>
</dbReference>
<accession>A0AAX3JN49</accession>
<dbReference type="AlphaFoldDB" id="A0AAX3JN49"/>
<dbReference type="Proteomes" id="UP001164513">
    <property type="component" value="Chromosome"/>
</dbReference>
<dbReference type="InterPro" id="IPR029001">
    <property type="entry name" value="ITPase-like_fam"/>
</dbReference>
<dbReference type="RefSeq" id="WP_241677637.1">
    <property type="nucleotide sequence ID" value="NZ_CP044625.1"/>
</dbReference>
<reference evidence="3" key="1">
    <citation type="submission" date="2022-12" db="EMBL/GenBank/DDBJ databases">
        <title>B. miyamotoi WGS.</title>
        <authorList>
            <person name="Gabriele M."/>
            <person name="Kuleshov K.V."/>
            <person name="Hepner S."/>
            <person name="Hoornstra D."/>
            <person name="Hovius J.W."/>
            <person name="Platonov A.E."/>
            <person name="Fingerle V."/>
            <person name="Strube C."/>
        </authorList>
    </citation>
    <scope>NUCLEOTIDE SEQUENCE</scope>
    <source>
        <strain evidence="3">ZStruIII14-9</strain>
    </source>
</reference>
<keyword evidence="2" id="KW-0546">Nucleotide metabolism</keyword>
<dbReference type="GO" id="GO:0009117">
    <property type="term" value="P:nucleotide metabolic process"/>
    <property type="evidence" value="ECO:0007669"/>
    <property type="project" value="UniProtKB-KW"/>
</dbReference>
<protein>
    <submittedName>
        <fullName evidence="3">Uncharacterized protein</fullName>
    </submittedName>
</protein>
<organism evidence="3 4">
    <name type="scientific">Borrelia miyamotoi</name>
    <dbReference type="NCBI Taxonomy" id="47466"/>
    <lineage>
        <taxon>Bacteria</taxon>
        <taxon>Pseudomonadati</taxon>
        <taxon>Spirochaetota</taxon>
        <taxon>Spirochaetia</taxon>
        <taxon>Spirochaetales</taxon>
        <taxon>Borreliaceae</taxon>
        <taxon>Borrelia</taxon>
    </lineage>
</organism>
<dbReference type="GO" id="GO:0016787">
    <property type="term" value="F:hydrolase activity"/>
    <property type="evidence" value="ECO:0007669"/>
    <property type="project" value="UniProtKB-KW"/>
</dbReference>
<evidence type="ECO:0000256" key="2">
    <source>
        <dbReference type="ARBA" id="ARBA00023080"/>
    </source>
</evidence>